<dbReference type="RefSeq" id="WP_225671865.1">
    <property type="nucleotide sequence ID" value="NZ_JAEDAH010000014.1"/>
</dbReference>
<evidence type="ECO:0000256" key="2">
    <source>
        <dbReference type="SAM" id="SignalP"/>
    </source>
</evidence>
<comment type="caution">
    <text evidence="3">The sequence shown here is derived from an EMBL/GenBank/DDBJ whole genome shotgun (WGS) entry which is preliminary data.</text>
</comment>
<evidence type="ECO:0000256" key="1">
    <source>
        <dbReference type="SAM" id="MobiDB-lite"/>
    </source>
</evidence>
<feature type="compositionally biased region" description="Basic and acidic residues" evidence="1">
    <location>
        <begin position="118"/>
        <end position="128"/>
    </location>
</feature>
<protein>
    <recommendedName>
        <fullName evidence="5">Secreted protein</fullName>
    </recommendedName>
</protein>
<feature type="signal peptide" evidence="2">
    <location>
        <begin position="1"/>
        <end position="27"/>
    </location>
</feature>
<proteinExistence type="predicted"/>
<keyword evidence="4" id="KW-1185">Reference proteome</keyword>
<dbReference type="Proteomes" id="UP000714380">
    <property type="component" value="Unassembled WGS sequence"/>
</dbReference>
<organism evidence="3 4">
    <name type="scientific">Thalassolituus marinus</name>
    <dbReference type="NCBI Taxonomy" id="671053"/>
    <lineage>
        <taxon>Bacteria</taxon>
        <taxon>Pseudomonadati</taxon>
        <taxon>Pseudomonadota</taxon>
        <taxon>Gammaproteobacteria</taxon>
        <taxon>Oceanospirillales</taxon>
        <taxon>Oceanospirillaceae</taxon>
        <taxon>Thalassolituus</taxon>
    </lineage>
</organism>
<accession>A0ABS7ZM17</accession>
<sequence>MEGFRVSLSACFSVLILAMVPALSAQAAPPANEAYYSQDLDDAIASAKRNPVNTDYVGASWYNRSTSRSFPLPKMLNTEMDSEVVEGAMGPTAAGREAAFDAAQPIRDAALGRHTKRERLSESKKKSEDSEEEEEFVRNESVIYIREARSEDSRVNEIRANVTIRATSRP</sequence>
<evidence type="ECO:0008006" key="5">
    <source>
        <dbReference type="Google" id="ProtNLM"/>
    </source>
</evidence>
<keyword evidence="2" id="KW-0732">Signal</keyword>
<reference evidence="3 4" key="1">
    <citation type="submission" date="2020-12" db="EMBL/GenBank/DDBJ databases">
        <title>Novel Thalassolituus-related marine hydrocarbonoclastic bacteria mediated algae-derived hydrocarbons mineralization in twilight zone of the northern South China Sea.</title>
        <authorList>
            <person name="Dong C."/>
        </authorList>
    </citation>
    <scope>NUCLEOTIDE SEQUENCE [LARGE SCALE GENOMIC DNA]</scope>
    <source>
        <strain evidence="3 4">IMCC1826</strain>
    </source>
</reference>
<feature type="region of interest" description="Disordered" evidence="1">
    <location>
        <begin position="108"/>
        <end position="138"/>
    </location>
</feature>
<feature type="chain" id="PRO_5046230040" description="Secreted protein" evidence="2">
    <location>
        <begin position="28"/>
        <end position="170"/>
    </location>
</feature>
<evidence type="ECO:0000313" key="4">
    <source>
        <dbReference type="Proteomes" id="UP000714380"/>
    </source>
</evidence>
<evidence type="ECO:0000313" key="3">
    <source>
        <dbReference type="EMBL" id="MCA6062649.1"/>
    </source>
</evidence>
<dbReference type="EMBL" id="JAEDAH010000014">
    <property type="protein sequence ID" value="MCA6062649.1"/>
    <property type="molecule type" value="Genomic_DNA"/>
</dbReference>
<gene>
    <name evidence="3" type="ORF">I9W95_03415</name>
</gene>
<name>A0ABS7ZM17_9GAMM</name>